<organism evidence="8 9">
    <name type="scientific">Aciditerrimonas ferrireducens</name>
    <dbReference type="NCBI Taxonomy" id="667306"/>
    <lineage>
        <taxon>Bacteria</taxon>
        <taxon>Bacillati</taxon>
        <taxon>Actinomycetota</taxon>
        <taxon>Acidimicrobiia</taxon>
        <taxon>Acidimicrobiales</taxon>
        <taxon>Acidimicrobiaceae</taxon>
        <taxon>Aciditerrimonas</taxon>
    </lineage>
</organism>
<dbReference type="EC" id="2.7.1.23" evidence="6"/>
<feature type="compositionally biased region" description="Basic and acidic residues" evidence="7">
    <location>
        <begin position="58"/>
        <end position="68"/>
    </location>
</feature>
<keyword evidence="6" id="KW-0067">ATP-binding</keyword>
<dbReference type="Pfam" id="PF20143">
    <property type="entry name" value="NAD_kinase_C"/>
    <property type="match status" value="1"/>
</dbReference>
<dbReference type="Proteomes" id="UP001589788">
    <property type="component" value="Unassembled WGS sequence"/>
</dbReference>
<proteinExistence type="inferred from homology"/>
<gene>
    <name evidence="6" type="primary">nadK</name>
    <name evidence="8" type="ORF">ACFFRE_10285</name>
</gene>
<comment type="caution">
    <text evidence="8">The sequence shown here is derived from an EMBL/GenBank/DDBJ whole genome shotgun (WGS) entry which is preliminary data.</text>
</comment>
<dbReference type="Pfam" id="PF01513">
    <property type="entry name" value="NAD_kinase"/>
    <property type="match status" value="1"/>
</dbReference>
<reference evidence="8 9" key="1">
    <citation type="submission" date="2024-09" db="EMBL/GenBank/DDBJ databases">
        <authorList>
            <person name="Sun Q."/>
            <person name="Mori K."/>
        </authorList>
    </citation>
    <scope>NUCLEOTIDE SEQUENCE [LARGE SCALE GENOMIC DNA]</scope>
    <source>
        <strain evidence="8 9">JCM 15389</strain>
    </source>
</reference>
<evidence type="ECO:0000256" key="3">
    <source>
        <dbReference type="ARBA" id="ARBA00022857"/>
    </source>
</evidence>
<accession>A0ABV6C6B8</accession>
<comment type="caution">
    <text evidence="6">Lacks conserved residue(s) required for the propagation of feature annotation.</text>
</comment>
<keyword evidence="2 6" id="KW-0418">Kinase</keyword>
<dbReference type="PANTHER" id="PTHR20275">
    <property type="entry name" value="NAD KINASE"/>
    <property type="match status" value="1"/>
</dbReference>
<dbReference type="Gene3D" id="3.40.50.10330">
    <property type="entry name" value="Probable inorganic polyphosphate/atp-NAD kinase, domain 1"/>
    <property type="match status" value="1"/>
</dbReference>
<keyword evidence="9" id="KW-1185">Reference proteome</keyword>
<keyword evidence="1 6" id="KW-0808">Transferase</keyword>
<comment type="catalytic activity">
    <reaction evidence="5 6">
        <text>NAD(+) + ATP = ADP + NADP(+) + H(+)</text>
        <dbReference type="Rhea" id="RHEA:18629"/>
        <dbReference type="ChEBI" id="CHEBI:15378"/>
        <dbReference type="ChEBI" id="CHEBI:30616"/>
        <dbReference type="ChEBI" id="CHEBI:57540"/>
        <dbReference type="ChEBI" id="CHEBI:58349"/>
        <dbReference type="ChEBI" id="CHEBI:456216"/>
        <dbReference type="EC" id="2.7.1.23"/>
    </reaction>
</comment>
<dbReference type="InterPro" id="IPR002504">
    <property type="entry name" value="NADK"/>
</dbReference>
<keyword evidence="4 6" id="KW-0520">NAD</keyword>
<feature type="binding site" evidence="6">
    <location>
        <begin position="80"/>
        <end position="81"/>
    </location>
    <ligand>
        <name>NAD(+)</name>
        <dbReference type="ChEBI" id="CHEBI:57540"/>
    </ligand>
</feature>
<feature type="active site" description="Proton acceptor" evidence="6">
    <location>
        <position position="80"/>
    </location>
</feature>
<name>A0ABV6C6B8_9ACTN</name>
<dbReference type="HAMAP" id="MF_00361">
    <property type="entry name" value="NAD_kinase"/>
    <property type="match status" value="1"/>
</dbReference>
<feature type="binding site" evidence="6">
    <location>
        <begin position="163"/>
        <end position="164"/>
    </location>
    <ligand>
        <name>NAD(+)</name>
        <dbReference type="ChEBI" id="CHEBI:57540"/>
    </ligand>
</feature>
<comment type="function">
    <text evidence="6">Involved in the regulation of the intracellular balance of NAD and NADP, and is a key enzyme in the biosynthesis of NADP. Catalyzes specifically the phosphorylation on 2'-hydroxyl of the adenosine moiety of NAD to yield NADP.</text>
</comment>
<dbReference type="SUPFAM" id="SSF111331">
    <property type="entry name" value="NAD kinase/diacylglycerol kinase-like"/>
    <property type="match status" value="1"/>
</dbReference>
<keyword evidence="3 6" id="KW-0521">NADP</keyword>
<comment type="cofactor">
    <cofactor evidence="6">
        <name>a divalent metal cation</name>
        <dbReference type="ChEBI" id="CHEBI:60240"/>
    </cofactor>
</comment>
<sequence>MARVVFVCHSHRPEALALAARGRAHLAARGHQGAVLLAVDGSLTPRAEGTLDPGTLESGDHPTPRVDEPPTELAVSLGGDGTMLRTVAWAAPRGVPVLGVNLGHLGYLTEVEPPALEAALDRVLAGDHEEERRMMLAVRVDRREPSAPDGPTTGPEEPVLALNEAVVEKTVPGHTVRLAAAIGGAPFVTYAADGLLVATPTGSTAYNLSARGPLLSPRLRAMVATPLSPHMLFDRPLVLEPDEELRLAVAGPRPAVLVVDGVTLGTLAPGDAVELRGAPVDAKLVSFGGRRFHAIVRSRFGLTDR</sequence>
<keyword evidence="6" id="KW-0547">Nucleotide-binding</keyword>
<evidence type="ECO:0000313" key="9">
    <source>
        <dbReference type="Proteomes" id="UP001589788"/>
    </source>
</evidence>
<dbReference type="RefSeq" id="WP_377790123.1">
    <property type="nucleotide sequence ID" value="NZ_JBHLYQ010000110.1"/>
</dbReference>
<evidence type="ECO:0000256" key="1">
    <source>
        <dbReference type="ARBA" id="ARBA00022679"/>
    </source>
</evidence>
<evidence type="ECO:0000256" key="7">
    <source>
        <dbReference type="SAM" id="MobiDB-lite"/>
    </source>
</evidence>
<evidence type="ECO:0000256" key="2">
    <source>
        <dbReference type="ARBA" id="ARBA00022777"/>
    </source>
</evidence>
<dbReference type="PANTHER" id="PTHR20275:SF0">
    <property type="entry name" value="NAD KINASE"/>
    <property type="match status" value="1"/>
</dbReference>
<dbReference type="EMBL" id="JBHLYQ010000110">
    <property type="protein sequence ID" value="MFC0082517.1"/>
    <property type="molecule type" value="Genomic_DNA"/>
</dbReference>
<keyword evidence="6" id="KW-0963">Cytoplasm</keyword>
<comment type="subcellular location">
    <subcellularLocation>
        <location evidence="6">Cytoplasm</location>
    </subcellularLocation>
</comment>
<evidence type="ECO:0000313" key="8">
    <source>
        <dbReference type="EMBL" id="MFC0082517.1"/>
    </source>
</evidence>
<dbReference type="InterPro" id="IPR017438">
    <property type="entry name" value="ATP-NAD_kinase_N"/>
</dbReference>
<evidence type="ECO:0000256" key="6">
    <source>
        <dbReference type="HAMAP-Rule" id="MF_00361"/>
    </source>
</evidence>
<feature type="binding site" evidence="6">
    <location>
        <position position="85"/>
    </location>
    <ligand>
        <name>NAD(+)</name>
        <dbReference type="ChEBI" id="CHEBI:57540"/>
    </ligand>
</feature>
<feature type="region of interest" description="Disordered" evidence="7">
    <location>
        <begin position="46"/>
        <end position="70"/>
    </location>
</feature>
<feature type="binding site" evidence="6">
    <location>
        <begin position="204"/>
        <end position="209"/>
    </location>
    <ligand>
        <name>NAD(+)</name>
        <dbReference type="ChEBI" id="CHEBI:57540"/>
    </ligand>
</feature>
<comment type="similarity">
    <text evidence="6">Belongs to the NAD kinase family.</text>
</comment>
<dbReference type="Gene3D" id="2.60.200.30">
    <property type="entry name" value="Probable inorganic polyphosphate/atp-NAD kinase, domain 2"/>
    <property type="match status" value="1"/>
</dbReference>
<protein>
    <recommendedName>
        <fullName evidence="6">NAD kinase</fullName>
        <ecNumber evidence="6">2.7.1.23</ecNumber>
    </recommendedName>
    <alternativeName>
        <fullName evidence="6">ATP-dependent NAD kinase</fullName>
    </alternativeName>
</protein>
<dbReference type="InterPro" id="IPR017437">
    <property type="entry name" value="ATP-NAD_kinase_PpnK-typ_C"/>
</dbReference>
<feature type="binding site" evidence="6">
    <location>
        <position position="193"/>
    </location>
    <ligand>
        <name>NAD(+)</name>
        <dbReference type="ChEBI" id="CHEBI:57540"/>
    </ligand>
</feature>
<feature type="binding site" evidence="6">
    <location>
        <position position="174"/>
    </location>
    <ligand>
        <name>NAD(+)</name>
        <dbReference type="ChEBI" id="CHEBI:57540"/>
    </ligand>
</feature>
<dbReference type="InterPro" id="IPR016064">
    <property type="entry name" value="NAD/diacylglycerol_kinase_sf"/>
</dbReference>
<dbReference type="GO" id="GO:0016301">
    <property type="term" value="F:kinase activity"/>
    <property type="evidence" value="ECO:0007669"/>
    <property type="project" value="UniProtKB-KW"/>
</dbReference>
<evidence type="ECO:0000256" key="4">
    <source>
        <dbReference type="ARBA" id="ARBA00023027"/>
    </source>
</evidence>
<evidence type="ECO:0000256" key="5">
    <source>
        <dbReference type="ARBA" id="ARBA00047925"/>
    </source>
</evidence>